<reference evidence="1 2" key="1">
    <citation type="submission" date="2019-10" db="EMBL/GenBank/DDBJ databases">
        <title>Halotolerant bacteria associated to Saharan-endemic halophytes Stipa tenacissima L. and Atriplex halimus L mitigate salt stress and promote growth of tomato plants.</title>
        <authorList>
            <person name="Dif G."/>
        </authorList>
    </citation>
    <scope>NUCLEOTIDE SEQUENCE [LARGE SCALE GENOMIC DNA]</scope>
    <source>
        <strain evidence="1 2">IS26</strain>
    </source>
</reference>
<dbReference type="AlphaFoldDB" id="A0A7V7YE69"/>
<accession>A0A7V7YE69</accession>
<gene>
    <name evidence="1" type="ORF">F9K92_14095</name>
</gene>
<evidence type="ECO:0000313" key="1">
    <source>
        <dbReference type="EMBL" id="KAB7629238.1"/>
    </source>
</evidence>
<dbReference type="Proteomes" id="UP000449004">
    <property type="component" value="Unassembled WGS sequence"/>
</dbReference>
<organism evidence="1 2">
    <name type="scientific">Stenotrophomonas rhizophila</name>
    <dbReference type="NCBI Taxonomy" id="216778"/>
    <lineage>
        <taxon>Bacteria</taxon>
        <taxon>Pseudomonadati</taxon>
        <taxon>Pseudomonadota</taxon>
        <taxon>Gammaproteobacteria</taxon>
        <taxon>Lysobacterales</taxon>
        <taxon>Lysobacteraceae</taxon>
        <taxon>Stenotrophomonas</taxon>
    </lineage>
</organism>
<protein>
    <submittedName>
        <fullName evidence="1">Uncharacterized protein</fullName>
    </submittedName>
</protein>
<dbReference type="EMBL" id="WELC01000019">
    <property type="protein sequence ID" value="KAB7629238.1"/>
    <property type="molecule type" value="Genomic_DNA"/>
</dbReference>
<name>A0A7V7YE69_9GAMM</name>
<dbReference type="RefSeq" id="WP_152153605.1">
    <property type="nucleotide sequence ID" value="NZ_WELC01000019.1"/>
</dbReference>
<evidence type="ECO:0000313" key="2">
    <source>
        <dbReference type="Proteomes" id="UP000449004"/>
    </source>
</evidence>
<sequence length="141" mass="15161">MKSVSLLLGLIAGTALGVLAGFWLGTKDQPRPIDTFTNQLATYVSLLYGTDGTPKDLQWTRDALALQMANTLVLAGSHPYGAAIPGNEGRLKAIAGRVLEQNLLADVKQQDARELAYSVAVCILRENPSDFCPTHADQIPR</sequence>
<comment type="caution">
    <text evidence="1">The sequence shown here is derived from an EMBL/GenBank/DDBJ whole genome shotgun (WGS) entry which is preliminary data.</text>
</comment>
<proteinExistence type="predicted"/>